<reference evidence="1 2" key="1">
    <citation type="submission" date="2019-04" db="EMBL/GenBank/DDBJ databases">
        <authorList>
            <person name="Jiang L."/>
        </authorList>
    </citation>
    <scope>NUCLEOTIDE SEQUENCE [LARGE SCALE GENOMIC DNA]</scope>
    <source>
        <strain evidence="1 2">YIM 131861</strain>
    </source>
</reference>
<comment type="caution">
    <text evidence="1">The sequence shown here is derived from an EMBL/GenBank/DDBJ whole genome shotgun (WGS) entry which is preliminary data.</text>
</comment>
<evidence type="ECO:0000313" key="2">
    <source>
        <dbReference type="Proteomes" id="UP000307380"/>
    </source>
</evidence>
<dbReference type="AlphaFoldDB" id="A0A4S4FPD7"/>
<dbReference type="SUPFAM" id="SSF53756">
    <property type="entry name" value="UDP-Glycosyltransferase/glycogen phosphorylase"/>
    <property type="match status" value="1"/>
</dbReference>
<dbReference type="OrthoDB" id="9771846at2"/>
<organism evidence="1 2">
    <name type="scientific">Orlajensenia flava</name>
    <dbReference type="NCBI Taxonomy" id="2565934"/>
    <lineage>
        <taxon>Bacteria</taxon>
        <taxon>Bacillati</taxon>
        <taxon>Actinomycetota</taxon>
        <taxon>Actinomycetes</taxon>
        <taxon>Micrococcales</taxon>
        <taxon>Microbacteriaceae</taxon>
        <taxon>Orlajensenia</taxon>
    </lineage>
</organism>
<gene>
    <name evidence="1" type="ORF">E6C70_13990</name>
</gene>
<dbReference type="Gene3D" id="3.40.50.2000">
    <property type="entry name" value="Glycogen Phosphorylase B"/>
    <property type="match status" value="2"/>
</dbReference>
<dbReference type="RefSeq" id="WP_136425173.1">
    <property type="nucleotide sequence ID" value="NZ_SSSN01000012.1"/>
</dbReference>
<proteinExistence type="predicted"/>
<dbReference type="Proteomes" id="UP000307380">
    <property type="component" value="Unassembled WGS sequence"/>
</dbReference>
<protein>
    <submittedName>
        <fullName evidence="1">Glycosyltransferase</fullName>
    </submittedName>
</protein>
<name>A0A4S4FPD7_9MICO</name>
<accession>A0A4S4FPD7</accession>
<evidence type="ECO:0000313" key="1">
    <source>
        <dbReference type="EMBL" id="THG31166.1"/>
    </source>
</evidence>
<keyword evidence="1" id="KW-0808">Transferase</keyword>
<keyword evidence="2" id="KW-1185">Reference proteome</keyword>
<dbReference type="GO" id="GO:0016740">
    <property type="term" value="F:transferase activity"/>
    <property type="evidence" value="ECO:0007669"/>
    <property type="project" value="UniProtKB-KW"/>
</dbReference>
<dbReference type="EMBL" id="SSSN01000012">
    <property type="protein sequence ID" value="THG31166.1"/>
    <property type="molecule type" value="Genomic_DNA"/>
</dbReference>
<sequence length="352" mass="39192">MARTSSAASLPLQPADAIAPDRIAVQLTLRPPDGRTKYVDQLVDGAADGVELRYFSWRSALSGSYDVFHAHWPELMIRGSSAAKRFAQRRAMQVLRLRLRLLRVPIVRTVHNLAPHEVGSAPERRALAAFDRSTTLFIALNPTTKAPTSAPLVRIPHGHYLHRFSDFPHAEPVSGRILYFGIIREYKGVDRLLDVFRDVSDDRLTLRVVGSPSRGQAEMVADRLALDPRASARLAYVDDEELVDEVTRAELVVLPYREMHNSGSVLVALSLGRPSLVPRSPTNTALSEEVGAGWIIQYDGELEARHIVDAIDQVRALPIESRPDLGGRDWSVIGEQHRAAYRRAIQMVRGRS</sequence>
<dbReference type="Pfam" id="PF13692">
    <property type="entry name" value="Glyco_trans_1_4"/>
    <property type="match status" value="1"/>
</dbReference>